<organism evidence="1 2">
    <name type="scientific">Variovorax humicola</name>
    <dbReference type="NCBI Taxonomy" id="1769758"/>
    <lineage>
        <taxon>Bacteria</taxon>
        <taxon>Pseudomonadati</taxon>
        <taxon>Pseudomonadota</taxon>
        <taxon>Betaproteobacteria</taxon>
        <taxon>Burkholderiales</taxon>
        <taxon>Comamonadaceae</taxon>
        <taxon>Variovorax</taxon>
    </lineage>
</organism>
<keyword evidence="2" id="KW-1185">Reference proteome</keyword>
<name>A0ABU8VTX8_9BURK</name>
<reference evidence="1 2" key="1">
    <citation type="submission" date="2024-03" db="EMBL/GenBank/DDBJ databases">
        <title>Novel species of the genus Variovorax.</title>
        <authorList>
            <person name="Liu Q."/>
            <person name="Xin Y.-H."/>
        </authorList>
    </citation>
    <scope>NUCLEOTIDE SEQUENCE [LARGE SCALE GENOMIC DNA]</scope>
    <source>
        <strain evidence="1 2">KACC 18501</strain>
    </source>
</reference>
<dbReference type="InterPro" id="IPR010296">
    <property type="entry name" value="DUF899_thioredox"/>
</dbReference>
<protein>
    <submittedName>
        <fullName evidence="1">DUF899 domain-containing protein</fullName>
    </submittedName>
</protein>
<comment type="caution">
    <text evidence="1">The sequence shown here is derived from an EMBL/GenBank/DDBJ whole genome shotgun (WGS) entry which is preliminary data.</text>
</comment>
<dbReference type="RefSeq" id="WP_340361936.1">
    <property type="nucleotide sequence ID" value="NZ_JBBKZV010000001.1"/>
</dbReference>
<evidence type="ECO:0000313" key="2">
    <source>
        <dbReference type="Proteomes" id="UP001363010"/>
    </source>
</evidence>
<proteinExistence type="predicted"/>
<accession>A0ABU8VTX8</accession>
<dbReference type="Proteomes" id="UP001363010">
    <property type="component" value="Unassembled WGS sequence"/>
</dbReference>
<dbReference type="Pfam" id="PF05988">
    <property type="entry name" value="DUF899"/>
    <property type="match status" value="1"/>
</dbReference>
<sequence length="223" mass="26097">MNYPDIVSRTDWQGARDEFLKAEKELMRAHDALNARRRRLPMTEITRDYRFASTTRDDLRLVDLFDERAQLIVYHNMLNDGSDHICPGCSTVCDNLMNNFAHLHARRTSFAMVARAKVPQIEQVKARMGWTFPWYSCHGSTFHEDLVTAQSNASFGVSVFIRQDDRVFQTWFTSGRGAEQIGNTFQLLDMTPWGRQEEWENSPAGWPQEPNYSWQRLHDEYAR</sequence>
<dbReference type="EMBL" id="JBBKZV010000001">
    <property type="protein sequence ID" value="MEJ8820908.1"/>
    <property type="molecule type" value="Genomic_DNA"/>
</dbReference>
<gene>
    <name evidence="1" type="ORF">WKW80_02510</name>
</gene>
<evidence type="ECO:0000313" key="1">
    <source>
        <dbReference type="EMBL" id="MEJ8820908.1"/>
    </source>
</evidence>